<accession>A0A7W6WLA3</accession>
<protein>
    <submittedName>
        <fullName evidence="1">Enhancing lycopene biosynthesis protein 2</fullName>
    </submittedName>
</protein>
<sequence>MTLTPRFAVLLSGCGVYDGAEIHESVLTLLAIDRHGGTYQCFAPDVAQMHVIDHRTGQPTDETRNAMTEAARIARGAIKDIADFDPKDFDAVILPGGFGAAKTLCTFAVDGPDCTVLPSVERAIRAAHAAGLPIGALCISPVVVARVLGAVTLTIGSDAGVAEKLGAMGATHEVTTHGQVVIDQRHKVVTSPCYMLDATVSQIAEGAANAVEALYDLIHKAQGGRAAE</sequence>
<dbReference type="RefSeq" id="WP_184434784.1">
    <property type="nucleotide sequence ID" value="NZ_JACIGI010000014.1"/>
</dbReference>
<evidence type="ECO:0000313" key="1">
    <source>
        <dbReference type="EMBL" id="MBB4286217.1"/>
    </source>
</evidence>
<evidence type="ECO:0000313" key="2">
    <source>
        <dbReference type="Proteomes" id="UP000555728"/>
    </source>
</evidence>
<dbReference type="SUPFAM" id="SSF52317">
    <property type="entry name" value="Class I glutamine amidotransferase-like"/>
    <property type="match status" value="1"/>
</dbReference>
<gene>
    <name evidence="1" type="ORF">GGD88_001944</name>
</gene>
<dbReference type="InterPro" id="IPR029062">
    <property type="entry name" value="Class_I_gatase-like"/>
</dbReference>
<dbReference type="PANTHER" id="PTHR10224:SF12">
    <property type="entry name" value="GLYOXALASE ELBB"/>
    <property type="match status" value="1"/>
</dbReference>
<dbReference type="PANTHER" id="PTHR10224">
    <property type="entry name" value="ES1 PROTEIN HOMOLOG, MITOCHONDRIAL"/>
    <property type="match status" value="1"/>
</dbReference>
<dbReference type="EMBL" id="JACIGI010000014">
    <property type="protein sequence ID" value="MBB4286217.1"/>
    <property type="molecule type" value="Genomic_DNA"/>
</dbReference>
<dbReference type="AlphaFoldDB" id="A0A7W6WLA3"/>
<comment type="caution">
    <text evidence="1">The sequence shown here is derived from an EMBL/GenBank/DDBJ whole genome shotgun (WGS) entry which is preliminary data.</text>
</comment>
<dbReference type="Gene3D" id="3.40.50.880">
    <property type="match status" value="1"/>
</dbReference>
<reference evidence="1 2" key="1">
    <citation type="submission" date="2020-08" db="EMBL/GenBank/DDBJ databases">
        <title>Genome sequencing of Purple Non-Sulfur Bacteria from various extreme environments.</title>
        <authorList>
            <person name="Mayer M."/>
        </authorList>
    </citation>
    <scope>NUCLEOTIDE SEQUENCE [LARGE SCALE GENOMIC DNA]</scope>
    <source>
        <strain evidence="1 2">JA135</strain>
    </source>
</reference>
<name>A0A7W6WLA3_9PROT</name>
<dbReference type="CDD" id="cd03133">
    <property type="entry name" value="GATase1_ES1"/>
    <property type="match status" value="1"/>
</dbReference>
<keyword evidence="2" id="KW-1185">Reference proteome</keyword>
<dbReference type="NCBIfam" id="NF008747">
    <property type="entry name" value="PRK11780.1"/>
    <property type="match status" value="1"/>
</dbReference>
<proteinExistence type="predicted"/>
<dbReference type="Proteomes" id="UP000555728">
    <property type="component" value="Unassembled WGS sequence"/>
</dbReference>
<organism evidence="1 2">
    <name type="scientific">Roseospira goensis</name>
    <dbReference type="NCBI Taxonomy" id="391922"/>
    <lineage>
        <taxon>Bacteria</taxon>
        <taxon>Pseudomonadati</taxon>
        <taxon>Pseudomonadota</taxon>
        <taxon>Alphaproteobacteria</taxon>
        <taxon>Rhodospirillales</taxon>
        <taxon>Rhodospirillaceae</taxon>
        <taxon>Roseospira</taxon>
    </lineage>
</organism>